<dbReference type="GO" id="GO:0008270">
    <property type="term" value="F:zinc ion binding"/>
    <property type="evidence" value="ECO:0007669"/>
    <property type="project" value="UniProtKB-KW"/>
</dbReference>
<evidence type="ECO:0000256" key="2">
    <source>
        <dbReference type="SAM" id="MobiDB-lite"/>
    </source>
</evidence>
<comment type="caution">
    <text evidence="4">The sequence shown here is derived from an EMBL/GenBank/DDBJ whole genome shotgun (WGS) entry which is preliminary data.</text>
</comment>
<keyword evidence="1" id="KW-0479">Metal-binding</keyword>
<dbReference type="PROSITE" id="PS50157">
    <property type="entry name" value="ZINC_FINGER_C2H2_2"/>
    <property type="match status" value="1"/>
</dbReference>
<accession>A0AAD6RYD2</accession>
<dbReference type="InterPro" id="IPR013087">
    <property type="entry name" value="Znf_C2H2_type"/>
</dbReference>
<feature type="region of interest" description="Disordered" evidence="2">
    <location>
        <begin position="54"/>
        <end position="123"/>
    </location>
</feature>
<dbReference type="Pfam" id="PF20722">
    <property type="entry name" value="DUF6830"/>
    <property type="match status" value="1"/>
</dbReference>
<organism evidence="4 5">
    <name type="scientific">Mycena alexandri</name>
    <dbReference type="NCBI Taxonomy" id="1745969"/>
    <lineage>
        <taxon>Eukaryota</taxon>
        <taxon>Fungi</taxon>
        <taxon>Dikarya</taxon>
        <taxon>Basidiomycota</taxon>
        <taxon>Agaricomycotina</taxon>
        <taxon>Agaricomycetes</taxon>
        <taxon>Agaricomycetidae</taxon>
        <taxon>Agaricales</taxon>
        <taxon>Marasmiineae</taxon>
        <taxon>Mycenaceae</taxon>
        <taxon>Mycena</taxon>
    </lineage>
</organism>
<gene>
    <name evidence="4" type="ORF">C8F04DRAFT_1332496</name>
</gene>
<dbReference type="AlphaFoldDB" id="A0AAD6RYD2"/>
<evidence type="ECO:0000313" key="4">
    <source>
        <dbReference type="EMBL" id="KAJ7017653.1"/>
    </source>
</evidence>
<sequence length="970" mass="110062">MPAEHSQPSGHYCPFCSKRFKNITRVRQHLNQPHGRCHPALHPSVLRAGKTLSEKYGLGGASPPSSPGLYPEQDGDIGFGDHTSDPYPGFADSPPLDGPPLERQRPDSPLEGPEREYFPGASRTYGRGRTFMDEFHADELAAEREPNPYFPFASGEEWEYASFLSFSNLSQAAIDEMLKLRLVPKMNLSFRTAKDLRSRIETLPKGPEWKAMPWTTTYPTKKPLTLYYRDPLECLQSLLSNPLIQDFVHFTPFRLWSNSAKLMRVYTEWLSGDVSWEIQGQLPPGATVLGTILSTDKTQLTSMTGNRSAYPMLISMADLDMDFRMKACHHAFLLLALLPIPKFREKDAEIKGVLASRLFHAVLDFILAPLKKCAEIGLMMTDPLGWRSTTLEQLAELEKTLDPWDLPTYIKSAKAKGLNGVHRPFWRDWPLAEPCDFLTPEILHHWLKMFYDHLVKWCIEAVGSAEIDFRFAVLRPHTGMRHFREGITKAKQTTGREHRDIMRYIVAIIAEARGVTKGFLTAITSLVDFFYHGQAPEISEDILREMDVCLGRFHDHKQAILDAGARRGKKGPIENWHIPKLEFLQSVVPAIRANGVPLQWSADVTEHAHITLVKDPASNSNHQSYEAQICRHLDRRQKCRQFDLATAMETAGVGFLAPELQQDDNELSFVDGTVDLLDHIEPVTKLGGTGRVAVDYFTESSLLEEGKFPRAPIPYRTFTDSANLTGFHLNRDHVGRQMDVDAAGTKFRIPDLRAALAAYIHRQSGPNLVIGGRRPRLRNDDLPFEKVEIWHNLRIQSRSFHDTDKILVPETINAAPPDGTWKVGRADAVIVNTDSEYKWPRSGLTGHAVCQLRMILRVVPRRHRLPPVGTSRFLAYVQRFDIVPQMNGSGERGIFPEQATGMYLLKRARRVDGSIMGDIVPLDRLRVPVELTPRFGKVAERRYSTETSLDFCEEFWLCKWFNKELFFALS</sequence>
<feature type="non-terminal residue" evidence="4">
    <location>
        <position position="1"/>
    </location>
</feature>
<keyword evidence="1" id="KW-0863">Zinc-finger</keyword>
<evidence type="ECO:0000259" key="3">
    <source>
        <dbReference type="PROSITE" id="PS50157"/>
    </source>
</evidence>
<reference evidence="4" key="1">
    <citation type="submission" date="2023-03" db="EMBL/GenBank/DDBJ databases">
        <title>Massive genome expansion in bonnet fungi (Mycena s.s.) driven by repeated elements and novel gene families across ecological guilds.</title>
        <authorList>
            <consortium name="Lawrence Berkeley National Laboratory"/>
            <person name="Harder C.B."/>
            <person name="Miyauchi S."/>
            <person name="Viragh M."/>
            <person name="Kuo A."/>
            <person name="Thoen E."/>
            <person name="Andreopoulos B."/>
            <person name="Lu D."/>
            <person name="Skrede I."/>
            <person name="Drula E."/>
            <person name="Henrissat B."/>
            <person name="Morin E."/>
            <person name="Kohler A."/>
            <person name="Barry K."/>
            <person name="LaButti K."/>
            <person name="Morin E."/>
            <person name="Salamov A."/>
            <person name="Lipzen A."/>
            <person name="Mereny Z."/>
            <person name="Hegedus B."/>
            <person name="Baldrian P."/>
            <person name="Stursova M."/>
            <person name="Weitz H."/>
            <person name="Taylor A."/>
            <person name="Grigoriev I.V."/>
            <person name="Nagy L.G."/>
            <person name="Martin F."/>
            <person name="Kauserud H."/>
        </authorList>
    </citation>
    <scope>NUCLEOTIDE SEQUENCE</scope>
    <source>
        <strain evidence="4">CBHHK200</strain>
    </source>
</reference>
<feature type="compositionally biased region" description="Basic and acidic residues" evidence="2">
    <location>
        <begin position="100"/>
        <end position="117"/>
    </location>
</feature>
<evidence type="ECO:0000256" key="1">
    <source>
        <dbReference type="PROSITE-ProRule" id="PRU00042"/>
    </source>
</evidence>
<dbReference type="Pfam" id="PF18759">
    <property type="entry name" value="Plavaka"/>
    <property type="match status" value="1"/>
</dbReference>
<proteinExistence type="predicted"/>
<dbReference type="EMBL" id="JARJCM010000388">
    <property type="protein sequence ID" value="KAJ7017653.1"/>
    <property type="molecule type" value="Genomic_DNA"/>
</dbReference>
<name>A0AAD6RYD2_9AGAR</name>
<feature type="domain" description="C2H2-type" evidence="3">
    <location>
        <begin position="11"/>
        <end position="39"/>
    </location>
</feature>
<protein>
    <recommendedName>
        <fullName evidence="3">C2H2-type domain-containing protein</fullName>
    </recommendedName>
</protein>
<keyword evidence="1" id="KW-0862">Zinc</keyword>
<keyword evidence="5" id="KW-1185">Reference proteome</keyword>
<dbReference type="Proteomes" id="UP001218188">
    <property type="component" value="Unassembled WGS sequence"/>
</dbReference>
<dbReference type="PROSITE" id="PS00028">
    <property type="entry name" value="ZINC_FINGER_C2H2_1"/>
    <property type="match status" value="1"/>
</dbReference>
<feature type="compositionally biased region" description="Low complexity" evidence="2">
    <location>
        <begin position="61"/>
        <end position="71"/>
    </location>
</feature>
<dbReference type="InterPro" id="IPR041078">
    <property type="entry name" value="Plavaka"/>
</dbReference>
<dbReference type="InterPro" id="IPR049233">
    <property type="entry name" value="DUF6830"/>
</dbReference>
<evidence type="ECO:0000313" key="5">
    <source>
        <dbReference type="Proteomes" id="UP001218188"/>
    </source>
</evidence>